<dbReference type="Gene3D" id="6.10.140.1330">
    <property type="match status" value="1"/>
</dbReference>
<evidence type="ECO:0000256" key="10">
    <source>
        <dbReference type="ARBA" id="ARBA00023201"/>
    </source>
</evidence>
<keyword evidence="2" id="KW-0813">Transport</keyword>
<feature type="domain" description="Cation/H+ exchanger transmembrane" evidence="12">
    <location>
        <begin position="20"/>
        <end position="411"/>
    </location>
</feature>
<dbReference type="Proteomes" id="UP001268864">
    <property type="component" value="Unassembled WGS sequence"/>
</dbReference>
<keyword evidence="8" id="KW-0406">Ion transport</keyword>
<keyword evidence="7" id="KW-0915">Sodium</keyword>
<evidence type="ECO:0000256" key="5">
    <source>
        <dbReference type="ARBA" id="ARBA00022692"/>
    </source>
</evidence>
<feature type="transmembrane region" description="Helical" evidence="11">
    <location>
        <begin position="94"/>
        <end position="115"/>
    </location>
</feature>
<feature type="transmembrane region" description="Helical" evidence="11">
    <location>
        <begin position="236"/>
        <end position="269"/>
    </location>
</feature>
<evidence type="ECO:0000256" key="7">
    <source>
        <dbReference type="ARBA" id="ARBA00023053"/>
    </source>
</evidence>
<feature type="transmembrane region" description="Helical" evidence="11">
    <location>
        <begin position="6"/>
        <end position="28"/>
    </location>
</feature>
<feature type="transmembrane region" description="Helical" evidence="11">
    <location>
        <begin position="386"/>
        <end position="411"/>
    </location>
</feature>
<dbReference type="PANTHER" id="PTHR10110:SF195">
    <property type="entry name" value="NA(+)_H(+) ANTIPORTER NHAS2"/>
    <property type="match status" value="1"/>
</dbReference>
<evidence type="ECO:0000256" key="2">
    <source>
        <dbReference type="ARBA" id="ARBA00022448"/>
    </source>
</evidence>
<evidence type="ECO:0000313" key="14">
    <source>
        <dbReference type="Proteomes" id="UP001268864"/>
    </source>
</evidence>
<keyword evidence="3" id="KW-0050">Antiport</keyword>
<comment type="subcellular location">
    <subcellularLocation>
        <location evidence="1">Cell membrane</location>
        <topology evidence="1">Multi-pass membrane protein</topology>
    </subcellularLocation>
</comment>
<keyword evidence="14" id="KW-1185">Reference proteome</keyword>
<evidence type="ECO:0000256" key="4">
    <source>
        <dbReference type="ARBA" id="ARBA00022475"/>
    </source>
</evidence>
<evidence type="ECO:0000259" key="12">
    <source>
        <dbReference type="Pfam" id="PF00999"/>
    </source>
</evidence>
<name>A0ABU2FSJ4_9EURY</name>
<gene>
    <name evidence="13" type="ORF">NDI86_13905</name>
</gene>
<evidence type="ECO:0000256" key="1">
    <source>
        <dbReference type="ARBA" id="ARBA00004651"/>
    </source>
</evidence>
<dbReference type="Pfam" id="PF00999">
    <property type="entry name" value="Na_H_Exchanger"/>
    <property type="match status" value="1"/>
</dbReference>
<feature type="transmembrane region" description="Helical" evidence="11">
    <location>
        <begin position="318"/>
        <end position="337"/>
    </location>
</feature>
<evidence type="ECO:0000256" key="11">
    <source>
        <dbReference type="SAM" id="Phobius"/>
    </source>
</evidence>
<keyword evidence="9 11" id="KW-0472">Membrane</keyword>
<dbReference type="PANTHER" id="PTHR10110">
    <property type="entry name" value="SODIUM/HYDROGEN EXCHANGER"/>
    <property type="match status" value="1"/>
</dbReference>
<keyword evidence="10" id="KW-0739">Sodium transport</keyword>
<dbReference type="InterPro" id="IPR006153">
    <property type="entry name" value="Cation/H_exchanger_TM"/>
</dbReference>
<feature type="transmembrane region" description="Helical" evidence="11">
    <location>
        <begin position="35"/>
        <end position="53"/>
    </location>
</feature>
<feature type="transmembrane region" description="Helical" evidence="11">
    <location>
        <begin position="65"/>
        <end position="82"/>
    </location>
</feature>
<evidence type="ECO:0000313" key="13">
    <source>
        <dbReference type="EMBL" id="MDS0283222.1"/>
    </source>
</evidence>
<evidence type="ECO:0000256" key="8">
    <source>
        <dbReference type="ARBA" id="ARBA00023065"/>
    </source>
</evidence>
<dbReference type="RefSeq" id="WP_310901054.1">
    <property type="nucleotide sequence ID" value="NZ_JAMQOS010000004.1"/>
</dbReference>
<dbReference type="EMBL" id="JAMQOS010000004">
    <property type="protein sequence ID" value="MDS0283222.1"/>
    <property type="molecule type" value="Genomic_DNA"/>
</dbReference>
<accession>A0ABU2FSJ4</accession>
<evidence type="ECO:0000256" key="6">
    <source>
        <dbReference type="ARBA" id="ARBA00022989"/>
    </source>
</evidence>
<evidence type="ECO:0000256" key="9">
    <source>
        <dbReference type="ARBA" id="ARBA00023136"/>
    </source>
</evidence>
<keyword evidence="6 11" id="KW-1133">Transmembrane helix</keyword>
<organism evidence="13 14">
    <name type="scientific">Haloarcula onubensis</name>
    <dbReference type="NCBI Taxonomy" id="2950539"/>
    <lineage>
        <taxon>Archaea</taxon>
        <taxon>Methanobacteriati</taxon>
        <taxon>Methanobacteriota</taxon>
        <taxon>Stenosarchaea group</taxon>
        <taxon>Halobacteria</taxon>
        <taxon>Halobacteriales</taxon>
        <taxon>Haloarculaceae</taxon>
        <taxon>Haloarcula</taxon>
    </lineage>
</organism>
<feature type="transmembrane region" description="Helical" evidence="11">
    <location>
        <begin position="195"/>
        <end position="224"/>
    </location>
</feature>
<comment type="caution">
    <text evidence="13">The sequence shown here is derived from an EMBL/GenBank/DDBJ whole genome shotgun (WGS) entry which is preliminary data.</text>
</comment>
<reference evidence="13 14" key="1">
    <citation type="submission" date="2022-06" db="EMBL/GenBank/DDBJ databases">
        <title>Halomicroarcula sp. a new haloarchaeum isolate from saline soil.</title>
        <authorList>
            <person name="Strakova D."/>
            <person name="Galisteo C."/>
            <person name="Sanchez-Porro C."/>
            <person name="Ventosa A."/>
        </authorList>
    </citation>
    <scope>NUCLEOTIDE SEQUENCE [LARGE SCALE GENOMIC DNA]</scope>
    <source>
        <strain evidence="13 14">S3CR25-11</strain>
    </source>
</reference>
<keyword evidence="4" id="KW-1003">Cell membrane</keyword>
<feature type="transmembrane region" description="Helical" evidence="11">
    <location>
        <begin position="290"/>
        <end position="312"/>
    </location>
</feature>
<feature type="transmembrane region" description="Helical" evidence="11">
    <location>
        <begin position="121"/>
        <end position="143"/>
    </location>
</feature>
<dbReference type="InterPro" id="IPR018422">
    <property type="entry name" value="Cation/H_exchanger_CPA1"/>
</dbReference>
<feature type="transmembrane region" description="Helical" evidence="11">
    <location>
        <begin position="358"/>
        <end position="380"/>
    </location>
</feature>
<sequence length="426" mass="44152">MEFTGVEAVLLDLVVLFALAGTIAAFAAASARIPYTIALVIVGLAVSLLGLEFQSGLTTELLSELILMVLVPALLFQGASRVNIDEFAENVGPILGLAVVGLLASVALLGAVGHLALGFPLLLSLLFATIVLPTDPVAVLPLFEELGAPERLSILVDGESMLNDGVGVVLYTSFIDVVLREQALGEPTGFGPQPVAFLATLATDIAVAMGGGILVGAVSGYVVYRVIAAFDDELTTVILSFVLAYGAFLIGETLATSGVVAVVSAGLFIAERREDSPLGADTRLTFRVTWQSAAFIGNTFLFLTIGLVTPFGVLVDEAAPIAVAIVLVFLARAVVVYPLTGLLNRGPIDPIPLSYQHVLVWGGIHVSIPLALALGLPAAFPDRLAAQFQALTFGIATFTLIVQGLTMAPVLDRLGLTTKRGGNGGP</sequence>
<protein>
    <submittedName>
        <fullName evidence="13">Sodium:proton antiporter</fullName>
    </submittedName>
</protein>
<evidence type="ECO:0000256" key="3">
    <source>
        <dbReference type="ARBA" id="ARBA00022449"/>
    </source>
</evidence>
<proteinExistence type="predicted"/>
<keyword evidence="5 11" id="KW-0812">Transmembrane</keyword>